<evidence type="ECO:0000313" key="3">
    <source>
        <dbReference type="EMBL" id="KAA8545905.1"/>
    </source>
</evidence>
<gene>
    <name evidence="3" type="ORF">F0562_020644</name>
</gene>
<keyword evidence="4" id="KW-1185">Reference proteome</keyword>
<evidence type="ECO:0000256" key="1">
    <source>
        <dbReference type="SAM" id="MobiDB-lite"/>
    </source>
</evidence>
<evidence type="ECO:0000313" key="4">
    <source>
        <dbReference type="Proteomes" id="UP000325577"/>
    </source>
</evidence>
<keyword evidence="2" id="KW-0812">Transmembrane</keyword>
<feature type="region of interest" description="Disordered" evidence="1">
    <location>
        <begin position="1"/>
        <end position="27"/>
    </location>
</feature>
<organism evidence="3 4">
    <name type="scientific">Nyssa sinensis</name>
    <dbReference type="NCBI Taxonomy" id="561372"/>
    <lineage>
        <taxon>Eukaryota</taxon>
        <taxon>Viridiplantae</taxon>
        <taxon>Streptophyta</taxon>
        <taxon>Embryophyta</taxon>
        <taxon>Tracheophyta</taxon>
        <taxon>Spermatophyta</taxon>
        <taxon>Magnoliopsida</taxon>
        <taxon>eudicotyledons</taxon>
        <taxon>Gunneridae</taxon>
        <taxon>Pentapetalae</taxon>
        <taxon>asterids</taxon>
        <taxon>Cornales</taxon>
        <taxon>Nyssaceae</taxon>
        <taxon>Nyssa</taxon>
    </lineage>
</organism>
<sequence length="110" mass="11900">MSTPIVEPQQQQPPPMAVTQQAYTTHSGHGSIGPVIAVLAVITFLGVIAGMIGRLCSGRRIMGHGQYYDFEGWVERKCSFLSSTAKSTIRGRMPLQKTRPVMGPAATPCR</sequence>
<feature type="region of interest" description="Disordered" evidence="1">
    <location>
        <begin position="91"/>
        <end position="110"/>
    </location>
</feature>
<name>A0A5J5BSC3_9ASTE</name>
<dbReference type="PANTHER" id="PTHR33429">
    <property type="entry name" value="OS02G0708000 PROTEIN-RELATED"/>
    <property type="match status" value="1"/>
</dbReference>
<evidence type="ECO:0000256" key="2">
    <source>
        <dbReference type="SAM" id="Phobius"/>
    </source>
</evidence>
<protein>
    <submittedName>
        <fullName evidence="3">Uncharacterized protein</fullName>
    </submittedName>
</protein>
<dbReference type="PANTHER" id="PTHR33429:SF2">
    <property type="entry name" value="OS01G0888850 PROTEIN"/>
    <property type="match status" value="1"/>
</dbReference>
<reference evidence="3 4" key="1">
    <citation type="submission" date="2019-09" db="EMBL/GenBank/DDBJ databases">
        <title>A chromosome-level genome assembly of the Chinese tupelo Nyssa sinensis.</title>
        <authorList>
            <person name="Yang X."/>
            <person name="Kang M."/>
            <person name="Yang Y."/>
            <person name="Xiong H."/>
            <person name="Wang M."/>
            <person name="Zhang Z."/>
            <person name="Wang Z."/>
            <person name="Wu H."/>
            <person name="Ma T."/>
            <person name="Liu J."/>
            <person name="Xi Z."/>
        </authorList>
    </citation>
    <scope>NUCLEOTIDE SEQUENCE [LARGE SCALE GENOMIC DNA]</scope>
    <source>
        <strain evidence="3">J267</strain>
        <tissue evidence="3">Leaf</tissue>
    </source>
</reference>
<feature type="transmembrane region" description="Helical" evidence="2">
    <location>
        <begin position="32"/>
        <end position="52"/>
    </location>
</feature>
<proteinExistence type="predicted"/>
<dbReference type="OrthoDB" id="1928111at2759"/>
<keyword evidence="2" id="KW-1133">Transmembrane helix</keyword>
<accession>A0A5J5BSC3</accession>
<dbReference type="EMBL" id="CM018033">
    <property type="protein sequence ID" value="KAA8545905.1"/>
    <property type="molecule type" value="Genomic_DNA"/>
</dbReference>
<dbReference type="Proteomes" id="UP000325577">
    <property type="component" value="Linkage Group LG10"/>
</dbReference>
<dbReference type="AlphaFoldDB" id="A0A5J5BSC3"/>
<keyword evidence="2" id="KW-0472">Membrane</keyword>
<feature type="compositionally biased region" description="Polar residues" evidence="1">
    <location>
        <begin position="18"/>
        <end position="27"/>
    </location>
</feature>